<feature type="domain" description="SET" evidence="1">
    <location>
        <begin position="24"/>
        <end position="276"/>
    </location>
</feature>
<dbReference type="STRING" id="1036611.A0A1L9PCM2"/>
<evidence type="ECO:0000259" key="1">
    <source>
        <dbReference type="PROSITE" id="PS50280"/>
    </source>
</evidence>
<accession>A0A1L9PCM2</accession>
<sequence length="434" mass="48992">MSNSPGEEHAAFTQWAVSHGIKIKGIAPAQFPGRRLGMIATRDIEENEIMLSIPVSLMLTLDSIPESFVSMFPEGTSTQGVLAAFLTHGDPRLLAELEAWRSVWPDWEEFESSMPIFWPSRLRRSDSSVAERELDGDSVFGGPIFLPPSISGLWNSFEKLTGPENHKYETRYQNILSQQQKRLQNAWKQVLSVFPQTNWKDFVYNWAIINSRSFYYVSPGMEEPEDWNDALGMVPYADYFNHVDDAACDVTFNGEEYTFKATRRYEKGEEIYMSYGSHSNDFLLVEYGFYLDDNPSDGVYLDDIILKDLTPPEKDELAGQDCLGNFEITVSGADTNTVAAAGLKYMDRQDWLVYVAGASEKGLDERKTADIINGWIAKYLRECEVTIDCLSEGTKPGSTESDAEKEKLDSILARWKQIQQLCETAVNAVNAISQ</sequence>
<dbReference type="PROSITE" id="PS50280">
    <property type="entry name" value="SET"/>
    <property type="match status" value="1"/>
</dbReference>
<organism evidence="2 3">
    <name type="scientific">Aspergillus versicolor CBS 583.65</name>
    <dbReference type="NCBI Taxonomy" id="1036611"/>
    <lineage>
        <taxon>Eukaryota</taxon>
        <taxon>Fungi</taxon>
        <taxon>Dikarya</taxon>
        <taxon>Ascomycota</taxon>
        <taxon>Pezizomycotina</taxon>
        <taxon>Eurotiomycetes</taxon>
        <taxon>Eurotiomycetidae</taxon>
        <taxon>Eurotiales</taxon>
        <taxon>Aspergillaceae</taxon>
        <taxon>Aspergillus</taxon>
        <taxon>Aspergillus subgen. Nidulantes</taxon>
    </lineage>
</organism>
<dbReference type="RefSeq" id="XP_040664968.1">
    <property type="nucleotide sequence ID" value="XM_040811751.1"/>
</dbReference>
<dbReference type="OrthoDB" id="341421at2759"/>
<evidence type="ECO:0000313" key="2">
    <source>
        <dbReference type="EMBL" id="OJI99205.1"/>
    </source>
</evidence>
<dbReference type="GO" id="GO:0016279">
    <property type="term" value="F:protein-lysine N-methyltransferase activity"/>
    <property type="evidence" value="ECO:0007669"/>
    <property type="project" value="InterPro"/>
</dbReference>
<dbReference type="PANTHER" id="PTHR13271:SF137">
    <property type="entry name" value="SET DOMAIN-CONTAINING PROTEIN"/>
    <property type="match status" value="1"/>
</dbReference>
<dbReference type="Pfam" id="PF00856">
    <property type="entry name" value="SET"/>
    <property type="match status" value="1"/>
</dbReference>
<dbReference type="InterPro" id="IPR046341">
    <property type="entry name" value="SET_dom_sf"/>
</dbReference>
<dbReference type="InterPro" id="IPR050600">
    <property type="entry name" value="SETD3_SETD6_MTase"/>
</dbReference>
<reference evidence="3" key="1">
    <citation type="journal article" date="2017" name="Genome Biol.">
        <title>Comparative genomics reveals high biological diversity and specific adaptations in the industrially and medically important fungal genus Aspergillus.</title>
        <authorList>
            <person name="de Vries R.P."/>
            <person name="Riley R."/>
            <person name="Wiebenga A."/>
            <person name="Aguilar-Osorio G."/>
            <person name="Amillis S."/>
            <person name="Uchima C.A."/>
            <person name="Anderluh G."/>
            <person name="Asadollahi M."/>
            <person name="Askin M."/>
            <person name="Barry K."/>
            <person name="Battaglia E."/>
            <person name="Bayram O."/>
            <person name="Benocci T."/>
            <person name="Braus-Stromeyer S.A."/>
            <person name="Caldana C."/>
            <person name="Canovas D."/>
            <person name="Cerqueira G.C."/>
            <person name="Chen F."/>
            <person name="Chen W."/>
            <person name="Choi C."/>
            <person name="Clum A."/>
            <person name="Dos Santos R.A."/>
            <person name="Damasio A.R."/>
            <person name="Diallinas G."/>
            <person name="Emri T."/>
            <person name="Fekete E."/>
            <person name="Flipphi M."/>
            <person name="Freyberg S."/>
            <person name="Gallo A."/>
            <person name="Gournas C."/>
            <person name="Habgood R."/>
            <person name="Hainaut M."/>
            <person name="Harispe M.L."/>
            <person name="Henrissat B."/>
            <person name="Hilden K.S."/>
            <person name="Hope R."/>
            <person name="Hossain A."/>
            <person name="Karabika E."/>
            <person name="Karaffa L."/>
            <person name="Karanyi Z."/>
            <person name="Krasevec N."/>
            <person name="Kuo A."/>
            <person name="Kusch H."/>
            <person name="LaButti K."/>
            <person name="Lagendijk E.L."/>
            <person name="Lapidus A."/>
            <person name="Levasseur A."/>
            <person name="Lindquist E."/>
            <person name="Lipzen A."/>
            <person name="Logrieco A.F."/>
            <person name="MacCabe A."/>
            <person name="Maekelae M.R."/>
            <person name="Malavazi I."/>
            <person name="Melin P."/>
            <person name="Meyer V."/>
            <person name="Mielnichuk N."/>
            <person name="Miskei M."/>
            <person name="Molnar A.P."/>
            <person name="Mule G."/>
            <person name="Ngan C.Y."/>
            <person name="Orejas M."/>
            <person name="Orosz E."/>
            <person name="Ouedraogo J.P."/>
            <person name="Overkamp K.M."/>
            <person name="Park H.-S."/>
            <person name="Perrone G."/>
            <person name="Piumi F."/>
            <person name="Punt P.J."/>
            <person name="Ram A.F."/>
            <person name="Ramon A."/>
            <person name="Rauscher S."/>
            <person name="Record E."/>
            <person name="Riano-Pachon D.M."/>
            <person name="Robert V."/>
            <person name="Roehrig J."/>
            <person name="Ruller R."/>
            <person name="Salamov A."/>
            <person name="Salih N.S."/>
            <person name="Samson R.A."/>
            <person name="Sandor E."/>
            <person name="Sanguinetti M."/>
            <person name="Schuetze T."/>
            <person name="Sepcic K."/>
            <person name="Shelest E."/>
            <person name="Sherlock G."/>
            <person name="Sophianopoulou V."/>
            <person name="Squina F.M."/>
            <person name="Sun H."/>
            <person name="Susca A."/>
            <person name="Todd R.B."/>
            <person name="Tsang A."/>
            <person name="Unkles S.E."/>
            <person name="van de Wiele N."/>
            <person name="van Rossen-Uffink D."/>
            <person name="Oliveira J.V."/>
            <person name="Vesth T.C."/>
            <person name="Visser J."/>
            <person name="Yu J.-H."/>
            <person name="Zhou M."/>
            <person name="Andersen M.R."/>
            <person name="Archer D.B."/>
            <person name="Baker S.E."/>
            <person name="Benoit I."/>
            <person name="Brakhage A.A."/>
            <person name="Braus G.H."/>
            <person name="Fischer R."/>
            <person name="Frisvad J.C."/>
            <person name="Goldman G.H."/>
            <person name="Houbraken J."/>
            <person name="Oakley B."/>
            <person name="Pocsi I."/>
            <person name="Scazzocchio C."/>
            <person name="Seiboth B."/>
            <person name="vanKuyk P.A."/>
            <person name="Wortman J."/>
            <person name="Dyer P.S."/>
            <person name="Grigoriev I.V."/>
        </authorList>
    </citation>
    <scope>NUCLEOTIDE SEQUENCE [LARGE SCALE GENOMIC DNA]</scope>
    <source>
        <strain evidence="3">CBS 583.65</strain>
    </source>
</reference>
<proteinExistence type="predicted"/>
<dbReference type="EMBL" id="KV878126">
    <property type="protein sequence ID" value="OJI99205.1"/>
    <property type="molecule type" value="Genomic_DNA"/>
</dbReference>
<dbReference type="VEuPathDB" id="FungiDB:ASPVEDRAFT_38672"/>
<dbReference type="SMART" id="SM00317">
    <property type="entry name" value="SET"/>
    <property type="match status" value="1"/>
</dbReference>
<protein>
    <recommendedName>
        <fullName evidence="1">SET domain-containing protein</fullName>
    </recommendedName>
</protein>
<dbReference type="AlphaFoldDB" id="A0A1L9PCM2"/>
<dbReference type="GeneID" id="63727262"/>
<dbReference type="Proteomes" id="UP000184073">
    <property type="component" value="Unassembled WGS sequence"/>
</dbReference>
<name>A0A1L9PCM2_ASPVE</name>
<gene>
    <name evidence="2" type="ORF">ASPVEDRAFT_38672</name>
</gene>
<keyword evidence="3" id="KW-1185">Reference proteome</keyword>
<dbReference type="CDD" id="cd19177">
    <property type="entry name" value="SET_SETD4"/>
    <property type="match status" value="1"/>
</dbReference>
<dbReference type="Gene3D" id="3.90.1410.10">
    <property type="entry name" value="set domain protein methyltransferase, domain 1"/>
    <property type="match status" value="1"/>
</dbReference>
<evidence type="ECO:0000313" key="3">
    <source>
        <dbReference type="Proteomes" id="UP000184073"/>
    </source>
</evidence>
<dbReference type="InterPro" id="IPR044429">
    <property type="entry name" value="SETD4_SET"/>
</dbReference>
<dbReference type="PANTHER" id="PTHR13271">
    <property type="entry name" value="UNCHARACTERIZED PUTATIVE METHYLTRANSFERASE"/>
    <property type="match status" value="1"/>
</dbReference>
<dbReference type="InterPro" id="IPR001214">
    <property type="entry name" value="SET_dom"/>
</dbReference>
<dbReference type="SUPFAM" id="SSF82199">
    <property type="entry name" value="SET domain"/>
    <property type="match status" value="1"/>
</dbReference>